<evidence type="ECO:0000256" key="1">
    <source>
        <dbReference type="SAM" id="Phobius"/>
    </source>
</evidence>
<keyword evidence="1" id="KW-1133">Transmembrane helix</keyword>
<evidence type="ECO:0000313" key="3">
    <source>
        <dbReference type="Proteomes" id="UP001185092"/>
    </source>
</evidence>
<accession>A0AAE3XQL8</accession>
<reference evidence="2" key="1">
    <citation type="submission" date="2023-07" db="EMBL/GenBank/DDBJ databases">
        <title>Genomic Encyclopedia of Type Strains, Phase IV (KMG-IV): sequencing the most valuable type-strain genomes for metagenomic binning, comparative biology and taxonomic classification.</title>
        <authorList>
            <person name="Goeker M."/>
        </authorList>
    </citation>
    <scope>NUCLEOTIDE SEQUENCE</scope>
    <source>
        <strain evidence="2">DSM 26174</strain>
    </source>
</reference>
<keyword evidence="3" id="KW-1185">Reference proteome</keyword>
<sequence length="152" mass="18295">MGKVIEIKARMKEVVYFGVYIISFLLISVLGIIKINDGLSLLFMITPFFFFGTYLLYILFELKYKIILIGDQVIMYQLIFPRRIEIDLDNVEKVSLVKMKHLHNMYSYQLHICVDNRIINIPARFYHENDFDVFRSRLKKIRNKHGYNYERK</sequence>
<keyword evidence="1" id="KW-0472">Membrane</keyword>
<gene>
    <name evidence="2" type="ORF">HNQ88_003921</name>
</gene>
<proteinExistence type="predicted"/>
<evidence type="ECO:0000313" key="2">
    <source>
        <dbReference type="EMBL" id="MDR6240845.1"/>
    </source>
</evidence>
<feature type="transmembrane region" description="Helical" evidence="1">
    <location>
        <begin position="39"/>
        <end position="60"/>
    </location>
</feature>
<organism evidence="2 3">
    <name type="scientific">Aureibacter tunicatorum</name>
    <dbReference type="NCBI Taxonomy" id="866807"/>
    <lineage>
        <taxon>Bacteria</taxon>
        <taxon>Pseudomonadati</taxon>
        <taxon>Bacteroidota</taxon>
        <taxon>Cytophagia</taxon>
        <taxon>Cytophagales</taxon>
        <taxon>Persicobacteraceae</taxon>
        <taxon>Aureibacter</taxon>
    </lineage>
</organism>
<comment type="caution">
    <text evidence="2">The sequence shown here is derived from an EMBL/GenBank/DDBJ whole genome shotgun (WGS) entry which is preliminary data.</text>
</comment>
<name>A0AAE3XQL8_9BACT</name>
<dbReference type="AlphaFoldDB" id="A0AAE3XQL8"/>
<keyword evidence="1" id="KW-0812">Transmembrane</keyword>
<feature type="transmembrane region" description="Helical" evidence="1">
    <location>
        <begin position="14"/>
        <end position="33"/>
    </location>
</feature>
<dbReference type="Proteomes" id="UP001185092">
    <property type="component" value="Unassembled WGS sequence"/>
</dbReference>
<dbReference type="RefSeq" id="WP_309941148.1">
    <property type="nucleotide sequence ID" value="NZ_AP025306.1"/>
</dbReference>
<dbReference type="EMBL" id="JAVDQD010000005">
    <property type="protein sequence ID" value="MDR6240845.1"/>
    <property type="molecule type" value="Genomic_DNA"/>
</dbReference>
<protein>
    <submittedName>
        <fullName evidence="2">Uncharacterized protein</fullName>
    </submittedName>
</protein>